<keyword evidence="2" id="KW-1185">Reference proteome</keyword>
<dbReference type="EMBL" id="JAYWVC010000073">
    <property type="protein sequence ID" value="MED7824461.1"/>
    <property type="molecule type" value="Genomic_DNA"/>
</dbReference>
<dbReference type="SUPFAM" id="SSF48576">
    <property type="entry name" value="Terpenoid synthases"/>
    <property type="match status" value="1"/>
</dbReference>
<organism evidence="1 2">
    <name type="scientific">Streptomyces chiangmaiensis</name>
    <dbReference type="NCBI Taxonomy" id="766497"/>
    <lineage>
        <taxon>Bacteria</taxon>
        <taxon>Bacillati</taxon>
        <taxon>Actinomycetota</taxon>
        <taxon>Actinomycetes</taxon>
        <taxon>Kitasatosporales</taxon>
        <taxon>Streptomycetaceae</taxon>
        <taxon>Streptomyces</taxon>
    </lineage>
</organism>
<gene>
    <name evidence="1" type="ORF">VXC91_21335</name>
</gene>
<comment type="caution">
    <text evidence="1">The sequence shown here is derived from an EMBL/GenBank/DDBJ whole genome shotgun (WGS) entry which is preliminary data.</text>
</comment>
<evidence type="ECO:0000313" key="1">
    <source>
        <dbReference type="EMBL" id="MED7824461.1"/>
    </source>
</evidence>
<name>A0ABU7FKG4_9ACTN</name>
<evidence type="ECO:0008006" key="3">
    <source>
        <dbReference type="Google" id="ProtNLM"/>
    </source>
</evidence>
<dbReference type="Gene3D" id="1.10.600.10">
    <property type="entry name" value="Farnesyl Diphosphate Synthase"/>
    <property type="match status" value="1"/>
</dbReference>
<evidence type="ECO:0000313" key="2">
    <source>
        <dbReference type="Proteomes" id="UP001333996"/>
    </source>
</evidence>
<dbReference type="Proteomes" id="UP001333996">
    <property type="component" value="Unassembled WGS sequence"/>
</dbReference>
<accession>A0ABU7FKG4</accession>
<dbReference type="InterPro" id="IPR008949">
    <property type="entry name" value="Isoprenoid_synthase_dom_sf"/>
</dbReference>
<proteinExistence type="predicted"/>
<sequence length="320" mass="34403">MNTYLDLHRAFSAHIEAELEATLTLPGGSSDSVRHAVRGLLRHQPMKYPLSVLPLLVHGAETGSPAPALPLSAVHVLWWTSACFLDDLADGHSIGLPAGLGVDKALLAAVVTGHVLPLRAVHSPRIPHPIRGALTTEILDCGTAVAEGQLGNMRSSVEHATRSSVVTAYRGKSRAPFDVITAIAALLSGAGGERTGLWREFCYVFGVLWQLFNDQEDITSGRNEDQSNGTATYLLACALEEAPPLRKMQILELHTAAPTSAESRSELAGILLAPSVLTCYAKNINEFRDEAHHILNKLGGDDTYLPVLRHLVDQTSQLLL</sequence>
<dbReference type="RefSeq" id="WP_329508898.1">
    <property type="nucleotide sequence ID" value="NZ_BAAAYZ010000037.1"/>
</dbReference>
<protein>
    <recommendedName>
        <fullName evidence="3">Polyprenyl synthetase</fullName>
    </recommendedName>
</protein>
<reference evidence="1" key="1">
    <citation type="submission" date="2024-01" db="EMBL/GenBank/DDBJ databases">
        <title>First draft genome sequence data of TA4-1, the type strain of Gram-positive actinobacterium Streptomyces chiangmaiensis.</title>
        <authorList>
            <person name="Yasawong M."/>
            <person name="Nantapong N."/>
        </authorList>
    </citation>
    <scope>NUCLEOTIDE SEQUENCE</scope>
    <source>
        <strain evidence="1">TA4-1</strain>
    </source>
</reference>